<keyword evidence="2" id="KW-1133">Transmembrane helix</keyword>
<feature type="compositionally biased region" description="Polar residues" evidence="1">
    <location>
        <begin position="147"/>
        <end position="159"/>
    </location>
</feature>
<dbReference type="InterPro" id="IPR007560">
    <property type="entry name" value="Restrct_endonuc_IV_Mrr"/>
</dbReference>
<dbReference type="GO" id="GO:0009307">
    <property type="term" value="P:DNA restriction-modification system"/>
    <property type="evidence" value="ECO:0007669"/>
    <property type="project" value="InterPro"/>
</dbReference>
<dbReference type="InterPro" id="IPR011335">
    <property type="entry name" value="Restrct_endonuc-II-like"/>
</dbReference>
<dbReference type="GO" id="GO:0003677">
    <property type="term" value="F:DNA binding"/>
    <property type="evidence" value="ECO:0007669"/>
    <property type="project" value="InterPro"/>
</dbReference>
<keyword evidence="2" id="KW-0472">Membrane</keyword>
<comment type="caution">
    <text evidence="4">The sequence shown here is derived from an EMBL/GenBank/DDBJ whole genome shotgun (WGS) entry which is preliminary data.</text>
</comment>
<keyword evidence="2" id="KW-0812">Transmembrane</keyword>
<dbReference type="EMBL" id="AOLJ01000007">
    <property type="protein sequence ID" value="ELZ84911.1"/>
    <property type="molecule type" value="Genomic_DNA"/>
</dbReference>
<dbReference type="PANTHER" id="PTHR30015:SF7">
    <property type="entry name" value="TYPE IV METHYL-DIRECTED RESTRICTION ENZYME ECOKMRR"/>
    <property type="match status" value="1"/>
</dbReference>
<sequence>MDPYDFEELVAEVWGRQGYQTTVRKGSGDRGIDVEATRDSPLSEKVLIQVKRYSGKNKVGSNEVRKYATLYQQVPDADTVVIVTTGDVTSEGQILAGDLNVKIVDGNRLSEMILENNVEELLKTEVKPGRSNWTKKIEDNVSYEFPDSTSSFFAQNPSTPEKPENVDKDDDFIPNWKYSEEERRERRTHLFGYSGPTEIDNRDNEPQNSESSDETSSSVNLGEETENESEKTANEPTEEHSKKTIGRGEITIFERLAAFPIIILSFSIVHSLVSWSLHSYQLWLVIIIVLLIFIGAVNKVQKRE</sequence>
<feature type="transmembrane region" description="Helical" evidence="2">
    <location>
        <begin position="252"/>
        <end position="273"/>
    </location>
</feature>
<dbReference type="AlphaFoldDB" id="M0HK96"/>
<keyword evidence="5" id="KW-1185">Reference proteome</keyword>
<protein>
    <recommendedName>
        <fullName evidence="3">Restriction endonuclease type IV Mrr domain-containing protein</fullName>
    </recommendedName>
</protein>
<dbReference type="RefSeq" id="WP_004972393.1">
    <property type="nucleotide sequence ID" value="NZ_AOLJ01000007.1"/>
</dbReference>
<organism evidence="4 5">
    <name type="scientific">Haloferax gibbonsii (strain ATCC 33959 / DSM 4427 / JCM 8863 / NBRC 102184 / NCIMB 2188 / Ma 2.38)</name>
    <dbReference type="NCBI Taxonomy" id="1227459"/>
    <lineage>
        <taxon>Archaea</taxon>
        <taxon>Methanobacteriati</taxon>
        <taxon>Methanobacteriota</taxon>
        <taxon>Stenosarchaea group</taxon>
        <taxon>Halobacteria</taxon>
        <taxon>Halobacteriales</taxon>
        <taxon>Haloferacaceae</taxon>
        <taxon>Haloferax</taxon>
    </lineage>
</organism>
<evidence type="ECO:0000256" key="2">
    <source>
        <dbReference type="SAM" id="Phobius"/>
    </source>
</evidence>
<accession>M0HK96</accession>
<dbReference type="Pfam" id="PF04471">
    <property type="entry name" value="Mrr_cat"/>
    <property type="match status" value="1"/>
</dbReference>
<name>M0HK96_HALGM</name>
<dbReference type="PANTHER" id="PTHR30015">
    <property type="entry name" value="MRR RESTRICTION SYSTEM PROTEIN"/>
    <property type="match status" value="1"/>
</dbReference>
<dbReference type="GO" id="GO:0015666">
    <property type="term" value="F:restriction endodeoxyribonuclease activity"/>
    <property type="evidence" value="ECO:0007669"/>
    <property type="project" value="TreeGrafter"/>
</dbReference>
<dbReference type="SUPFAM" id="SSF52980">
    <property type="entry name" value="Restriction endonuclease-like"/>
    <property type="match status" value="1"/>
</dbReference>
<feature type="region of interest" description="Disordered" evidence="1">
    <location>
        <begin position="146"/>
        <end position="173"/>
    </location>
</feature>
<dbReference type="InterPro" id="IPR052906">
    <property type="entry name" value="Type_IV_Methyl-Rstrct_Enzyme"/>
</dbReference>
<evidence type="ECO:0000259" key="3">
    <source>
        <dbReference type="Pfam" id="PF04471"/>
    </source>
</evidence>
<feature type="compositionally biased region" description="Basic and acidic residues" evidence="1">
    <location>
        <begin position="228"/>
        <end position="242"/>
    </location>
</feature>
<evidence type="ECO:0000313" key="5">
    <source>
        <dbReference type="Proteomes" id="UP000011571"/>
    </source>
</evidence>
<dbReference type="Proteomes" id="UP000011571">
    <property type="component" value="Unassembled WGS sequence"/>
</dbReference>
<evidence type="ECO:0000256" key="1">
    <source>
        <dbReference type="SAM" id="MobiDB-lite"/>
    </source>
</evidence>
<proteinExistence type="predicted"/>
<dbReference type="InterPro" id="IPR011856">
    <property type="entry name" value="tRNA_endonuc-like_dom_sf"/>
</dbReference>
<feature type="domain" description="Restriction endonuclease type IV Mrr" evidence="3">
    <location>
        <begin position="1"/>
        <end position="113"/>
    </location>
</feature>
<evidence type="ECO:0000313" key="4">
    <source>
        <dbReference type="EMBL" id="ELZ84911.1"/>
    </source>
</evidence>
<dbReference type="Gene3D" id="3.40.1350.10">
    <property type="match status" value="1"/>
</dbReference>
<feature type="transmembrane region" description="Helical" evidence="2">
    <location>
        <begin position="279"/>
        <end position="297"/>
    </location>
</feature>
<reference evidence="4 5" key="1">
    <citation type="journal article" date="2014" name="PLoS Genet.">
        <title>Phylogenetically driven sequencing of extremely halophilic archaea reveals strategies for static and dynamic osmo-response.</title>
        <authorList>
            <person name="Becker E.A."/>
            <person name="Seitzer P.M."/>
            <person name="Tritt A."/>
            <person name="Larsen D."/>
            <person name="Krusor M."/>
            <person name="Yao A.I."/>
            <person name="Wu D."/>
            <person name="Madern D."/>
            <person name="Eisen J.A."/>
            <person name="Darling A.E."/>
            <person name="Facciotti M.T."/>
        </authorList>
    </citation>
    <scope>NUCLEOTIDE SEQUENCE [LARGE SCALE GENOMIC DNA]</scope>
    <source>
        <strain evidence="5">ATCC 33959 / DSM 4427 / JCM 8863 / NBRC 102184 / NCIMB 2188 / Ma 2.38</strain>
    </source>
</reference>
<gene>
    <name evidence="4" type="ORF">C454_02745</name>
</gene>
<feature type="region of interest" description="Disordered" evidence="1">
    <location>
        <begin position="187"/>
        <end position="243"/>
    </location>
</feature>